<dbReference type="SMART" id="SM01120">
    <property type="entry name" value="Dak2"/>
    <property type="match status" value="1"/>
</dbReference>
<name>A0ABP8XUT8_9MICO</name>
<keyword evidence="5" id="KW-1185">Reference proteome</keyword>
<dbReference type="InterPro" id="IPR036117">
    <property type="entry name" value="DhaL_dom_sf"/>
</dbReference>
<gene>
    <name evidence="4" type="ORF">GCM10023198_40920</name>
</gene>
<dbReference type="PROSITE" id="PS51480">
    <property type="entry name" value="DHAL"/>
    <property type="match status" value="1"/>
</dbReference>
<reference evidence="5" key="1">
    <citation type="journal article" date="2019" name="Int. J. Syst. Evol. Microbiol.">
        <title>The Global Catalogue of Microorganisms (GCM) 10K type strain sequencing project: providing services to taxonomists for standard genome sequencing and annotation.</title>
        <authorList>
            <consortium name="The Broad Institute Genomics Platform"/>
            <consortium name="The Broad Institute Genome Sequencing Center for Infectious Disease"/>
            <person name="Wu L."/>
            <person name="Ma J."/>
        </authorList>
    </citation>
    <scope>NUCLEOTIDE SEQUENCE [LARGE SCALE GENOMIC DNA]</scope>
    <source>
        <strain evidence="5">JCM 17975</strain>
    </source>
</reference>
<dbReference type="InterPro" id="IPR012737">
    <property type="entry name" value="DhaK_L_YcgS"/>
</dbReference>
<dbReference type="Proteomes" id="UP001500843">
    <property type="component" value="Unassembled WGS sequence"/>
</dbReference>
<dbReference type="Gene3D" id="1.25.40.340">
    <property type="match status" value="1"/>
</dbReference>
<evidence type="ECO:0000259" key="3">
    <source>
        <dbReference type="PROSITE" id="PS51480"/>
    </source>
</evidence>
<sequence>MTDHIDGALALRWMNRFTEDFHDAQQALTDLDRQAGDGDFGTNIASALRKVVAELPTAEDATFASVFTATANGFLATGGTSGPLFGMWFRAISRSTAPEGPDTGLLAQGVAAGLAKVQQLGGASVGDNTMIDALAPASQTLLDASTSGLTIDKALTSAAGAARAGAASTADLLAARGRASYVGDLALGVEDPGAVTVAMFFEAGAAVVSG</sequence>
<keyword evidence="1" id="KW-0808">Transferase</keyword>
<dbReference type="InterPro" id="IPR050861">
    <property type="entry name" value="Dihydroxyacetone_Kinase"/>
</dbReference>
<dbReference type="Pfam" id="PF02734">
    <property type="entry name" value="Dak2"/>
    <property type="match status" value="1"/>
</dbReference>
<dbReference type="PANTHER" id="PTHR28629">
    <property type="entry name" value="TRIOKINASE/FMN CYCLASE"/>
    <property type="match status" value="1"/>
</dbReference>
<dbReference type="EMBL" id="BAABHM010000017">
    <property type="protein sequence ID" value="GAA4713677.1"/>
    <property type="molecule type" value="Genomic_DNA"/>
</dbReference>
<dbReference type="InterPro" id="IPR004007">
    <property type="entry name" value="DhaL_dom"/>
</dbReference>
<evidence type="ECO:0000256" key="1">
    <source>
        <dbReference type="ARBA" id="ARBA00022679"/>
    </source>
</evidence>
<protein>
    <submittedName>
        <fullName evidence="4">DAK2 domain-containing protein</fullName>
    </submittedName>
</protein>
<proteinExistence type="predicted"/>
<dbReference type="PANTHER" id="PTHR28629:SF4">
    <property type="entry name" value="TRIOKINASE_FMN CYCLASE"/>
    <property type="match status" value="1"/>
</dbReference>
<comment type="caution">
    <text evidence="4">The sequence shown here is derived from an EMBL/GenBank/DDBJ whole genome shotgun (WGS) entry which is preliminary data.</text>
</comment>
<dbReference type="NCBIfam" id="TIGR02365">
    <property type="entry name" value="dha_L_ycgS"/>
    <property type="match status" value="1"/>
</dbReference>
<evidence type="ECO:0000256" key="2">
    <source>
        <dbReference type="ARBA" id="ARBA00022777"/>
    </source>
</evidence>
<evidence type="ECO:0000313" key="5">
    <source>
        <dbReference type="Proteomes" id="UP001500843"/>
    </source>
</evidence>
<organism evidence="4 5">
    <name type="scientific">Promicromonospora umidemergens</name>
    <dbReference type="NCBI Taxonomy" id="629679"/>
    <lineage>
        <taxon>Bacteria</taxon>
        <taxon>Bacillati</taxon>
        <taxon>Actinomycetota</taxon>
        <taxon>Actinomycetes</taxon>
        <taxon>Micrococcales</taxon>
        <taxon>Promicromonosporaceae</taxon>
        <taxon>Promicromonospora</taxon>
    </lineage>
</organism>
<dbReference type="SUPFAM" id="SSF101473">
    <property type="entry name" value="DhaL-like"/>
    <property type="match status" value="1"/>
</dbReference>
<feature type="domain" description="DhaL" evidence="3">
    <location>
        <begin position="8"/>
        <end position="206"/>
    </location>
</feature>
<dbReference type="RefSeq" id="WP_253876768.1">
    <property type="nucleotide sequence ID" value="NZ_BAABHM010000017.1"/>
</dbReference>
<accession>A0ABP8XUT8</accession>
<evidence type="ECO:0000313" key="4">
    <source>
        <dbReference type="EMBL" id="GAA4713677.1"/>
    </source>
</evidence>
<keyword evidence="2" id="KW-0418">Kinase</keyword>